<proteinExistence type="predicted"/>
<organism evidence="1 2">
    <name type="scientific">Luteibacter rhizovicinus DSM 16549</name>
    <dbReference type="NCBI Taxonomy" id="1440763"/>
    <lineage>
        <taxon>Bacteria</taxon>
        <taxon>Pseudomonadati</taxon>
        <taxon>Pseudomonadota</taxon>
        <taxon>Gammaproteobacteria</taxon>
        <taxon>Lysobacterales</taxon>
        <taxon>Rhodanobacteraceae</taxon>
        <taxon>Luteibacter</taxon>
    </lineage>
</organism>
<protein>
    <submittedName>
        <fullName evidence="1">Uncharacterized protein</fullName>
    </submittedName>
</protein>
<reference evidence="2" key="1">
    <citation type="submission" date="2016-09" db="EMBL/GenBank/DDBJ databases">
        <authorList>
            <person name="Lysoe E."/>
        </authorList>
    </citation>
    <scope>NUCLEOTIDE SEQUENCE [LARGE SCALE GENOMIC DNA]</scope>
    <source>
        <strain evidence="2">LJ96T</strain>
    </source>
</reference>
<evidence type="ECO:0000313" key="1">
    <source>
        <dbReference type="EMBL" id="APG05252.1"/>
    </source>
</evidence>
<name>A0A1L3EW41_9GAMM</name>
<gene>
    <name evidence="1" type="ORF">BJI69_15990</name>
</gene>
<accession>A0A1L3EW41</accession>
<keyword evidence="2" id="KW-1185">Reference proteome</keyword>
<dbReference type="Proteomes" id="UP000182987">
    <property type="component" value="Chromosome"/>
</dbReference>
<evidence type="ECO:0000313" key="2">
    <source>
        <dbReference type="Proteomes" id="UP000182987"/>
    </source>
</evidence>
<dbReference type="KEGG" id="lrz:BJI69_15990"/>
<dbReference type="EMBL" id="CP017480">
    <property type="protein sequence ID" value="APG05252.1"/>
    <property type="molecule type" value="Genomic_DNA"/>
</dbReference>
<dbReference type="AlphaFoldDB" id="A0A1L3EW41"/>
<sequence>MAAAFLPVAPLVCAAFFAAVERLLAVRLDALFFACADKARFDTAAVPSRFNALVVARLRAVDFFAAVPDERFRVAGLVS</sequence>